<dbReference type="Pfam" id="PF23085">
    <property type="entry name" value="RRM_PARP14_3"/>
    <property type="match status" value="2"/>
</dbReference>
<evidence type="ECO:0000313" key="2">
    <source>
        <dbReference type="EMBL" id="EKC41069.1"/>
    </source>
</evidence>
<dbReference type="InterPro" id="IPR035979">
    <property type="entry name" value="RBD_domain_sf"/>
</dbReference>
<protein>
    <submittedName>
        <fullName evidence="2">N-myc-interactor</fullName>
    </submittedName>
</protein>
<organism evidence="2">
    <name type="scientific">Magallana gigas</name>
    <name type="common">Pacific oyster</name>
    <name type="synonym">Crassostrea gigas</name>
    <dbReference type="NCBI Taxonomy" id="29159"/>
    <lineage>
        <taxon>Eukaryota</taxon>
        <taxon>Metazoa</taxon>
        <taxon>Spiralia</taxon>
        <taxon>Lophotrochozoa</taxon>
        <taxon>Mollusca</taxon>
        <taxon>Bivalvia</taxon>
        <taxon>Autobranchia</taxon>
        <taxon>Pteriomorphia</taxon>
        <taxon>Ostreida</taxon>
        <taxon>Ostreoidea</taxon>
        <taxon>Ostreidae</taxon>
        <taxon>Magallana</taxon>
    </lineage>
</organism>
<gene>
    <name evidence="2" type="ORF">CGI_10024912</name>
</gene>
<dbReference type="GO" id="GO:0003676">
    <property type="term" value="F:nucleic acid binding"/>
    <property type="evidence" value="ECO:0007669"/>
    <property type="project" value="InterPro"/>
</dbReference>
<dbReference type="PANTHER" id="PTHR15225">
    <property type="entry name" value="INTERFERON-INDUCED PROTEIN 35/NMI N-MYC/STAT INTERACTING PROTEIN"/>
    <property type="match status" value="1"/>
</dbReference>
<feature type="region of interest" description="Disordered" evidence="1">
    <location>
        <begin position="1"/>
        <end position="24"/>
    </location>
</feature>
<reference evidence="2" key="1">
    <citation type="journal article" date="2012" name="Nature">
        <title>The oyster genome reveals stress adaptation and complexity of shell formation.</title>
        <authorList>
            <person name="Zhang G."/>
            <person name="Fang X."/>
            <person name="Guo X."/>
            <person name="Li L."/>
            <person name="Luo R."/>
            <person name="Xu F."/>
            <person name="Yang P."/>
            <person name="Zhang L."/>
            <person name="Wang X."/>
            <person name="Qi H."/>
            <person name="Xiong Z."/>
            <person name="Que H."/>
            <person name="Xie Y."/>
            <person name="Holland P.W."/>
            <person name="Paps J."/>
            <person name="Zhu Y."/>
            <person name="Wu F."/>
            <person name="Chen Y."/>
            <person name="Wang J."/>
            <person name="Peng C."/>
            <person name="Meng J."/>
            <person name="Yang L."/>
            <person name="Liu J."/>
            <person name="Wen B."/>
            <person name="Zhang N."/>
            <person name="Huang Z."/>
            <person name="Zhu Q."/>
            <person name="Feng Y."/>
            <person name="Mount A."/>
            <person name="Hedgecock D."/>
            <person name="Xu Z."/>
            <person name="Liu Y."/>
            <person name="Domazet-Loso T."/>
            <person name="Du Y."/>
            <person name="Sun X."/>
            <person name="Zhang S."/>
            <person name="Liu B."/>
            <person name="Cheng P."/>
            <person name="Jiang X."/>
            <person name="Li J."/>
            <person name="Fan D."/>
            <person name="Wang W."/>
            <person name="Fu W."/>
            <person name="Wang T."/>
            <person name="Wang B."/>
            <person name="Zhang J."/>
            <person name="Peng Z."/>
            <person name="Li Y."/>
            <person name="Li N."/>
            <person name="Wang J."/>
            <person name="Chen M."/>
            <person name="He Y."/>
            <person name="Tan F."/>
            <person name="Song X."/>
            <person name="Zheng Q."/>
            <person name="Huang R."/>
            <person name="Yang H."/>
            <person name="Du X."/>
            <person name="Chen L."/>
            <person name="Yang M."/>
            <person name="Gaffney P.M."/>
            <person name="Wang S."/>
            <person name="Luo L."/>
            <person name="She Z."/>
            <person name="Ming Y."/>
            <person name="Huang W."/>
            <person name="Zhang S."/>
            <person name="Huang B."/>
            <person name="Zhang Y."/>
            <person name="Qu T."/>
            <person name="Ni P."/>
            <person name="Miao G."/>
            <person name="Wang J."/>
            <person name="Wang Q."/>
            <person name="Steinberg C.E."/>
            <person name="Wang H."/>
            <person name="Li N."/>
            <person name="Qian L."/>
            <person name="Zhang G."/>
            <person name="Li Y."/>
            <person name="Yang H."/>
            <person name="Liu X."/>
            <person name="Wang J."/>
            <person name="Yin Y."/>
            <person name="Wang J."/>
        </authorList>
    </citation>
    <scope>NUCLEOTIDE SEQUENCE [LARGE SCALE GENOMIC DNA]</scope>
    <source>
        <strain evidence="2">05x7-T-G4-1.051#20</strain>
    </source>
</reference>
<dbReference type="InParanoid" id="K1RBT7"/>
<dbReference type="HOGENOM" id="CLU_1058642_0_0_1"/>
<name>K1RBT7_MAGGI</name>
<feature type="region of interest" description="Disordered" evidence="1">
    <location>
        <begin position="207"/>
        <end position="263"/>
    </location>
</feature>
<dbReference type="SUPFAM" id="SSF54928">
    <property type="entry name" value="RNA-binding domain, RBD"/>
    <property type="match status" value="1"/>
</dbReference>
<proteinExistence type="predicted"/>
<dbReference type="Gene3D" id="3.30.70.330">
    <property type="match status" value="2"/>
</dbReference>
<dbReference type="EMBL" id="JH817887">
    <property type="protein sequence ID" value="EKC41069.1"/>
    <property type="molecule type" value="Genomic_DNA"/>
</dbReference>
<evidence type="ECO:0000256" key="1">
    <source>
        <dbReference type="SAM" id="MobiDB-lite"/>
    </source>
</evidence>
<sequence length="263" mass="29540">MEDRRGGGQISSIDSVYMSSDDADTMRETRLKTSDVTCSIRVSSLPPNISEELINDFFENTKRSGGGEVECVAHDETKKTAIITFQDPSVVRSVLKKHKTKPLTMDEMQLQIEEHHLTTIESTGKVDVAAVKVTNLPPKIRKLQIELFFENPKKSGSSNGDLEKVDYDEATHCAIVWLKKSEVTQWGVKHVYVQLYKHMHCRQGDGLNTASDSSIDRLPESRNASKYRKGHSYETNNKNKGNNSKPDGDFPQLKYATTTSRGM</sequence>
<accession>K1RBT7</accession>
<feature type="compositionally biased region" description="Polar residues" evidence="1">
    <location>
        <begin position="233"/>
        <end position="245"/>
    </location>
</feature>
<dbReference type="InterPro" id="IPR012677">
    <property type="entry name" value="Nucleotide-bd_a/b_plait_sf"/>
</dbReference>
<dbReference type="AlphaFoldDB" id="K1RBT7"/>